<feature type="transmembrane region" description="Helical" evidence="1">
    <location>
        <begin position="12"/>
        <end position="34"/>
    </location>
</feature>
<feature type="transmembrane region" description="Helical" evidence="1">
    <location>
        <begin position="75"/>
        <end position="94"/>
    </location>
</feature>
<dbReference type="Proteomes" id="UP001549037">
    <property type="component" value="Unassembled WGS sequence"/>
</dbReference>
<dbReference type="PANTHER" id="PTHR40078">
    <property type="entry name" value="INTEGRAL MEMBRANE PROTEIN-RELATED"/>
    <property type="match status" value="1"/>
</dbReference>
<keyword evidence="1" id="KW-1133">Transmembrane helix</keyword>
<dbReference type="Pfam" id="PF19700">
    <property type="entry name" value="DUF6198"/>
    <property type="match status" value="1"/>
</dbReference>
<reference evidence="2 3" key="1">
    <citation type="submission" date="2024-06" db="EMBL/GenBank/DDBJ databases">
        <title>Genomic Encyclopedia of Type Strains, Phase IV (KMG-IV): sequencing the most valuable type-strain genomes for metagenomic binning, comparative biology and taxonomic classification.</title>
        <authorList>
            <person name="Goeker M."/>
        </authorList>
    </citation>
    <scope>NUCLEOTIDE SEQUENCE [LARGE SCALE GENOMIC DNA]</scope>
    <source>
        <strain evidence="2 3">DSM 28302</strain>
    </source>
</reference>
<dbReference type="InterPro" id="IPR038750">
    <property type="entry name" value="YczE/YyaS-like"/>
</dbReference>
<sequence>MSLKLVWLSLWYYTLSALGVSLTIKAGIGVSSFNSFNVALSESSRITIGVITTGINLLFLLVCLLLDQKRSWRNYFLMVLSLFGFGYVINFFTYTVLSQLAIHSYVFAFLMFILGTSLAGYGVGHVIAYGVLQFPIEKACQLLEARTRFSFSFYRYGVDFLSILGSVAISVYFHFPLFVREGTIVSFFLLSFVIARSQNRVLMRK</sequence>
<evidence type="ECO:0000313" key="2">
    <source>
        <dbReference type="EMBL" id="MET3633537.1"/>
    </source>
</evidence>
<organism evidence="2 3">
    <name type="scientific">Streptococcus porcorum</name>
    <dbReference type="NCBI Taxonomy" id="701526"/>
    <lineage>
        <taxon>Bacteria</taxon>
        <taxon>Bacillati</taxon>
        <taxon>Bacillota</taxon>
        <taxon>Bacilli</taxon>
        <taxon>Lactobacillales</taxon>
        <taxon>Streptococcaceae</taxon>
        <taxon>Streptococcus</taxon>
    </lineage>
</organism>
<keyword evidence="1" id="KW-0812">Transmembrane</keyword>
<keyword evidence="3" id="KW-1185">Reference proteome</keyword>
<proteinExistence type="predicted"/>
<name>A0ABV2JF93_9STRE</name>
<feature type="transmembrane region" description="Helical" evidence="1">
    <location>
        <begin position="153"/>
        <end position="172"/>
    </location>
</feature>
<evidence type="ECO:0000256" key="1">
    <source>
        <dbReference type="SAM" id="Phobius"/>
    </source>
</evidence>
<keyword evidence="1" id="KW-0472">Membrane</keyword>
<evidence type="ECO:0000313" key="3">
    <source>
        <dbReference type="Proteomes" id="UP001549037"/>
    </source>
</evidence>
<comment type="caution">
    <text evidence="2">The sequence shown here is derived from an EMBL/GenBank/DDBJ whole genome shotgun (WGS) entry which is preliminary data.</text>
</comment>
<dbReference type="EMBL" id="JBEPLN010000002">
    <property type="protein sequence ID" value="MET3633537.1"/>
    <property type="molecule type" value="Genomic_DNA"/>
</dbReference>
<dbReference type="PANTHER" id="PTHR40078:SF1">
    <property type="entry name" value="INTEGRAL MEMBRANE PROTEIN"/>
    <property type="match status" value="1"/>
</dbReference>
<dbReference type="RefSeq" id="WP_354367185.1">
    <property type="nucleotide sequence ID" value="NZ_JBEPLN010000002.1"/>
</dbReference>
<feature type="transmembrane region" description="Helical" evidence="1">
    <location>
        <begin position="46"/>
        <end position="66"/>
    </location>
</feature>
<accession>A0ABV2JF93</accession>
<feature type="transmembrane region" description="Helical" evidence="1">
    <location>
        <begin position="106"/>
        <end position="132"/>
    </location>
</feature>
<gene>
    <name evidence="2" type="ORF">ABID28_000167</name>
</gene>
<feature type="transmembrane region" description="Helical" evidence="1">
    <location>
        <begin position="178"/>
        <end position="195"/>
    </location>
</feature>
<protein>
    <submittedName>
        <fullName evidence="2">Membrane protein YczE</fullName>
    </submittedName>
</protein>